<name>A0ABR3QA08_9TREE</name>
<dbReference type="GeneID" id="95983341"/>
<keyword evidence="2" id="KW-1185">Reference proteome</keyword>
<dbReference type="EMBL" id="JBBXJM010000002">
    <property type="protein sequence ID" value="KAL1411347.1"/>
    <property type="molecule type" value="Genomic_DNA"/>
</dbReference>
<organism evidence="1 2">
    <name type="scientific">Vanrija albida</name>
    <dbReference type="NCBI Taxonomy" id="181172"/>
    <lineage>
        <taxon>Eukaryota</taxon>
        <taxon>Fungi</taxon>
        <taxon>Dikarya</taxon>
        <taxon>Basidiomycota</taxon>
        <taxon>Agaricomycotina</taxon>
        <taxon>Tremellomycetes</taxon>
        <taxon>Trichosporonales</taxon>
        <taxon>Trichosporonaceae</taxon>
        <taxon>Vanrija</taxon>
    </lineage>
</organism>
<comment type="caution">
    <text evidence="1">The sequence shown here is derived from an EMBL/GenBank/DDBJ whole genome shotgun (WGS) entry which is preliminary data.</text>
</comment>
<evidence type="ECO:0000313" key="1">
    <source>
        <dbReference type="EMBL" id="KAL1411347.1"/>
    </source>
</evidence>
<evidence type="ECO:0000313" key="2">
    <source>
        <dbReference type="Proteomes" id="UP001565368"/>
    </source>
</evidence>
<reference evidence="1 2" key="1">
    <citation type="submission" date="2023-08" db="EMBL/GenBank/DDBJ databases">
        <title>Annotated Genome Sequence of Vanrija albida AlHP1.</title>
        <authorList>
            <person name="Herzog R."/>
        </authorList>
    </citation>
    <scope>NUCLEOTIDE SEQUENCE [LARGE SCALE GENOMIC DNA]</scope>
    <source>
        <strain evidence="1 2">AlHP1</strain>
    </source>
</reference>
<dbReference type="Proteomes" id="UP001565368">
    <property type="component" value="Unassembled WGS sequence"/>
</dbReference>
<protein>
    <submittedName>
        <fullName evidence="1">Uncharacterized protein</fullName>
    </submittedName>
</protein>
<proteinExistence type="predicted"/>
<gene>
    <name evidence="1" type="ORF">Q8F55_002298</name>
</gene>
<sequence>MAKDNELSWSEIAHYLGICFPYDQANSIHRLSSESINMVGVKVTRFADEHKRKRGSKARGREGGKQRVKLVHPELVDRKVISHLRAVFRDPPELAYNLSSNTNRVLIIEALLGAMHPTLSERAVTASIERRHPGRLPTAMASLRPTVW</sequence>
<dbReference type="RefSeq" id="XP_069211291.1">
    <property type="nucleotide sequence ID" value="XM_069350905.1"/>
</dbReference>
<accession>A0ABR3QA08</accession>